<accession>A0ABV3EMJ1</accession>
<dbReference type="RefSeq" id="WP_359270625.1">
    <property type="nucleotide sequence ID" value="NZ_JBEZNA010000014.1"/>
</dbReference>
<gene>
    <name evidence="1" type="ORF">AB0D95_09150</name>
</gene>
<sequence length="236" mass="25163">MSDSTGPWEPSARVAALLFTDFDGGTAGPDDVIADALDGGYRERSEGLHNVLRDPGEDPVGRFLACVALTRWADPAGYEEVVRSAGAPAAVAWRGASCDRLHGQDDSFGVLADAVGDSADMVEERGTAAERLRAADASLSVADRVQFDRHISSLMRQDVVASCLATMRTAVDRGIARLGGERVPHDLGLQLALMTAAAHSVDDGWSRNTAHRLVEAKPGERALRELSDVMPDLRET</sequence>
<reference evidence="1 2" key="1">
    <citation type="submission" date="2024-06" db="EMBL/GenBank/DDBJ databases">
        <title>The Natural Products Discovery Center: Release of the First 8490 Sequenced Strains for Exploring Actinobacteria Biosynthetic Diversity.</title>
        <authorList>
            <person name="Kalkreuter E."/>
            <person name="Kautsar S.A."/>
            <person name="Yang D."/>
            <person name="Bader C.D."/>
            <person name="Teijaro C.N."/>
            <person name="Fluegel L."/>
            <person name="Davis C.M."/>
            <person name="Simpson J.R."/>
            <person name="Lauterbach L."/>
            <person name="Steele A.D."/>
            <person name="Gui C."/>
            <person name="Meng S."/>
            <person name="Li G."/>
            <person name="Viehrig K."/>
            <person name="Ye F."/>
            <person name="Su P."/>
            <person name="Kiefer A.F."/>
            <person name="Nichols A."/>
            <person name="Cepeda A.J."/>
            <person name="Yan W."/>
            <person name="Fan B."/>
            <person name="Jiang Y."/>
            <person name="Adhikari A."/>
            <person name="Zheng C.-J."/>
            <person name="Schuster L."/>
            <person name="Cowan T.M."/>
            <person name="Smanski M.J."/>
            <person name="Chevrette M.G."/>
            <person name="De Carvalho L.P.S."/>
            <person name="Shen B."/>
        </authorList>
    </citation>
    <scope>NUCLEOTIDE SEQUENCE [LARGE SCALE GENOMIC DNA]</scope>
    <source>
        <strain evidence="1 2">NPDC048117</strain>
    </source>
</reference>
<comment type="caution">
    <text evidence="1">The sequence shown here is derived from an EMBL/GenBank/DDBJ whole genome shotgun (WGS) entry which is preliminary data.</text>
</comment>
<evidence type="ECO:0000313" key="1">
    <source>
        <dbReference type="EMBL" id="MEU9577417.1"/>
    </source>
</evidence>
<dbReference type="EMBL" id="JBEZNA010000014">
    <property type="protein sequence ID" value="MEU9577417.1"/>
    <property type="molecule type" value="Genomic_DNA"/>
</dbReference>
<name>A0ABV3EMJ1_9ACTN</name>
<evidence type="ECO:0000313" key="2">
    <source>
        <dbReference type="Proteomes" id="UP001551584"/>
    </source>
</evidence>
<organism evidence="1 2">
    <name type="scientific">Streptomyces chilikensis</name>
    <dbReference type="NCBI Taxonomy" id="1194079"/>
    <lineage>
        <taxon>Bacteria</taxon>
        <taxon>Bacillati</taxon>
        <taxon>Actinomycetota</taxon>
        <taxon>Actinomycetes</taxon>
        <taxon>Kitasatosporales</taxon>
        <taxon>Streptomycetaceae</taxon>
        <taxon>Streptomyces</taxon>
    </lineage>
</organism>
<keyword evidence="2" id="KW-1185">Reference proteome</keyword>
<dbReference type="Proteomes" id="UP001551584">
    <property type="component" value="Unassembled WGS sequence"/>
</dbReference>
<proteinExistence type="predicted"/>
<protein>
    <submittedName>
        <fullName evidence="1">Uncharacterized protein</fullName>
    </submittedName>
</protein>